<dbReference type="EMBL" id="BKCP01006737">
    <property type="protein sequence ID" value="GER43840.1"/>
    <property type="molecule type" value="Genomic_DNA"/>
</dbReference>
<keyword evidence="2" id="KW-1185">Reference proteome</keyword>
<sequence>MFCRFCGEVRVGGRRGVVLWSYFARWVGLASRHQVLVKGVVWLAPGRRSGSGGHLRPSAPCWLRLCCSSGVLAIAVVEWASSTFLDAMAAVMVVVGLRAERDSWACCCVRLLAGDWGLCLPSCFFRCRWSLGCECRLRWRGGTFWLRSLRVICCGVSGEVSSPSIRVELAVGGVSRPVCLYWVPEALLFPALESVGWRRYQVLVG</sequence>
<protein>
    <submittedName>
        <fullName evidence="1">ABC-2 type transporter family protein</fullName>
    </submittedName>
</protein>
<gene>
    <name evidence="1" type="ORF">STAS_20701</name>
</gene>
<proteinExistence type="predicted"/>
<accession>A0A5A7QF41</accession>
<dbReference type="Proteomes" id="UP000325081">
    <property type="component" value="Unassembled WGS sequence"/>
</dbReference>
<name>A0A5A7QF41_STRAF</name>
<evidence type="ECO:0000313" key="2">
    <source>
        <dbReference type="Proteomes" id="UP000325081"/>
    </source>
</evidence>
<evidence type="ECO:0000313" key="1">
    <source>
        <dbReference type="EMBL" id="GER43840.1"/>
    </source>
</evidence>
<reference evidence="2" key="1">
    <citation type="journal article" date="2019" name="Curr. Biol.">
        <title>Genome Sequence of Striga asiatica Provides Insight into the Evolution of Plant Parasitism.</title>
        <authorList>
            <person name="Yoshida S."/>
            <person name="Kim S."/>
            <person name="Wafula E.K."/>
            <person name="Tanskanen J."/>
            <person name="Kim Y.M."/>
            <person name="Honaas L."/>
            <person name="Yang Z."/>
            <person name="Spallek T."/>
            <person name="Conn C.E."/>
            <person name="Ichihashi Y."/>
            <person name="Cheong K."/>
            <person name="Cui S."/>
            <person name="Der J.P."/>
            <person name="Gundlach H."/>
            <person name="Jiao Y."/>
            <person name="Hori C."/>
            <person name="Ishida J.K."/>
            <person name="Kasahara H."/>
            <person name="Kiba T."/>
            <person name="Kim M.S."/>
            <person name="Koo N."/>
            <person name="Laohavisit A."/>
            <person name="Lee Y.H."/>
            <person name="Lumba S."/>
            <person name="McCourt P."/>
            <person name="Mortimer J.C."/>
            <person name="Mutuku J.M."/>
            <person name="Nomura T."/>
            <person name="Sasaki-Sekimoto Y."/>
            <person name="Seto Y."/>
            <person name="Wang Y."/>
            <person name="Wakatake T."/>
            <person name="Sakakibara H."/>
            <person name="Demura T."/>
            <person name="Yamaguchi S."/>
            <person name="Yoneyama K."/>
            <person name="Manabe R.I."/>
            <person name="Nelson D.C."/>
            <person name="Schulman A.H."/>
            <person name="Timko M.P."/>
            <person name="dePamphilis C.W."/>
            <person name="Choi D."/>
            <person name="Shirasu K."/>
        </authorList>
    </citation>
    <scope>NUCLEOTIDE SEQUENCE [LARGE SCALE GENOMIC DNA]</scope>
    <source>
        <strain evidence="2">cv. UVA1</strain>
    </source>
</reference>
<dbReference type="AlphaFoldDB" id="A0A5A7QF41"/>
<organism evidence="1 2">
    <name type="scientific">Striga asiatica</name>
    <name type="common">Asiatic witchweed</name>
    <name type="synonym">Buchnera asiatica</name>
    <dbReference type="NCBI Taxonomy" id="4170"/>
    <lineage>
        <taxon>Eukaryota</taxon>
        <taxon>Viridiplantae</taxon>
        <taxon>Streptophyta</taxon>
        <taxon>Embryophyta</taxon>
        <taxon>Tracheophyta</taxon>
        <taxon>Spermatophyta</taxon>
        <taxon>Magnoliopsida</taxon>
        <taxon>eudicotyledons</taxon>
        <taxon>Gunneridae</taxon>
        <taxon>Pentapetalae</taxon>
        <taxon>asterids</taxon>
        <taxon>lamiids</taxon>
        <taxon>Lamiales</taxon>
        <taxon>Orobanchaceae</taxon>
        <taxon>Buchnereae</taxon>
        <taxon>Striga</taxon>
    </lineage>
</organism>
<comment type="caution">
    <text evidence="1">The sequence shown here is derived from an EMBL/GenBank/DDBJ whole genome shotgun (WGS) entry which is preliminary data.</text>
</comment>